<dbReference type="Pfam" id="PF13472">
    <property type="entry name" value="Lipase_GDSL_2"/>
    <property type="match status" value="1"/>
</dbReference>
<evidence type="ECO:0000259" key="1">
    <source>
        <dbReference type="Pfam" id="PF13472"/>
    </source>
</evidence>
<feature type="domain" description="SGNH hydrolase-type esterase" evidence="1">
    <location>
        <begin position="152"/>
        <end position="364"/>
    </location>
</feature>
<proteinExistence type="predicted"/>
<dbReference type="Gene3D" id="3.40.50.1110">
    <property type="entry name" value="SGNH hydrolase"/>
    <property type="match status" value="1"/>
</dbReference>
<protein>
    <recommendedName>
        <fullName evidence="1">SGNH hydrolase-type esterase domain-containing protein</fullName>
    </recommendedName>
</protein>
<dbReference type="InterPro" id="IPR013830">
    <property type="entry name" value="SGNH_hydro"/>
</dbReference>
<dbReference type="CDD" id="cd00229">
    <property type="entry name" value="SGNH_hydrolase"/>
    <property type="match status" value="1"/>
</dbReference>
<sequence>MLVLPGAPELFFSPCNWACQAGVAVTANPGAYAKLEWTTSTEARSEDEICIEVDSSSMDRPCLSLLYTIDGGTPGIVEVPHGQETACIVLPVPVARVKHSLMLALQNSVQQLDRWGEGAEGPPRCSLRLRAIKLPQGSTLAKPTLRPYRVAAFGDSITEGVSAAYPGRHRGDLGQNAALPGWVSTVAECLDAEFGCIGFGRQGWRVQGNGGVPNFHTVGVEAESSWRWLWRGKSRELDQVHLDVIIILHGTNDGLTGGDTEAVAHSVTSFLACLREAVGHGPSIVLCVPFGGFGGSKAPKGALADGYSRYQRIDAPADGFDADERCHLLDLGAGMANGLSEFRILNGRYAPTDDSCDGIHPTVQCQQQLGEIMGAEIRRLLASTSH</sequence>
<dbReference type="InterPro" id="IPR036514">
    <property type="entry name" value="SGNH_hydro_sf"/>
</dbReference>
<evidence type="ECO:0000313" key="2">
    <source>
        <dbReference type="EMBL" id="CAE0111161.1"/>
    </source>
</evidence>
<organism evidence="2">
    <name type="scientific">Haptolina ericina</name>
    <dbReference type="NCBI Taxonomy" id="156174"/>
    <lineage>
        <taxon>Eukaryota</taxon>
        <taxon>Haptista</taxon>
        <taxon>Haptophyta</taxon>
        <taxon>Prymnesiophyceae</taxon>
        <taxon>Prymnesiales</taxon>
        <taxon>Prymnesiaceae</taxon>
        <taxon>Haptolina</taxon>
    </lineage>
</organism>
<name>A0A7S3APK4_9EUKA</name>
<dbReference type="SUPFAM" id="SSF52266">
    <property type="entry name" value="SGNH hydrolase"/>
    <property type="match status" value="1"/>
</dbReference>
<dbReference type="EMBL" id="HBHX01021173">
    <property type="protein sequence ID" value="CAE0111161.1"/>
    <property type="molecule type" value="Transcribed_RNA"/>
</dbReference>
<gene>
    <name evidence="2" type="ORF">HERI1096_LOCUS11821</name>
</gene>
<accession>A0A7S3APK4</accession>
<reference evidence="2" key="1">
    <citation type="submission" date="2021-01" db="EMBL/GenBank/DDBJ databases">
        <authorList>
            <person name="Corre E."/>
            <person name="Pelletier E."/>
            <person name="Niang G."/>
            <person name="Scheremetjew M."/>
            <person name="Finn R."/>
            <person name="Kale V."/>
            <person name="Holt S."/>
            <person name="Cochrane G."/>
            <person name="Meng A."/>
            <person name="Brown T."/>
            <person name="Cohen L."/>
        </authorList>
    </citation>
    <scope>NUCLEOTIDE SEQUENCE</scope>
    <source>
        <strain evidence="2">CCMP281</strain>
    </source>
</reference>
<dbReference type="AlphaFoldDB" id="A0A7S3APK4"/>